<dbReference type="Pfam" id="PF13472">
    <property type="entry name" value="Lipase_GDSL_2"/>
    <property type="match status" value="1"/>
</dbReference>
<organism evidence="4 5">
    <name type="scientific">Orchesella dallaii</name>
    <dbReference type="NCBI Taxonomy" id="48710"/>
    <lineage>
        <taxon>Eukaryota</taxon>
        <taxon>Metazoa</taxon>
        <taxon>Ecdysozoa</taxon>
        <taxon>Arthropoda</taxon>
        <taxon>Hexapoda</taxon>
        <taxon>Collembola</taxon>
        <taxon>Entomobryomorpha</taxon>
        <taxon>Entomobryoidea</taxon>
        <taxon>Orchesellidae</taxon>
        <taxon>Orchesellinae</taxon>
        <taxon>Orchesella</taxon>
    </lineage>
</organism>
<dbReference type="InterPro" id="IPR036514">
    <property type="entry name" value="SGNH_hydro_sf"/>
</dbReference>
<protein>
    <recommendedName>
        <fullName evidence="3">SGNH hydrolase-type esterase domain-containing protein</fullName>
    </recommendedName>
</protein>
<feature type="signal peptide" evidence="2">
    <location>
        <begin position="1"/>
        <end position="22"/>
    </location>
</feature>
<name>A0ABP1R204_9HEXA</name>
<dbReference type="EMBL" id="CAXLJM020000057">
    <property type="protein sequence ID" value="CAL8117906.1"/>
    <property type="molecule type" value="Genomic_DNA"/>
</dbReference>
<evidence type="ECO:0000256" key="2">
    <source>
        <dbReference type="SAM" id="SignalP"/>
    </source>
</evidence>
<proteinExistence type="inferred from homology"/>
<evidence type="ECO:0000259" key="3">
    <source>
        <dbReference type="Pfam" id="PF13472"/>
    </source>
</evidence>
<keyword evidence="5" id="KW-1185">Reference proteome</keyword>
<dbReference type="PANTHER" id="PTHR11852:SF0">
    <property type="entry name" value="PLATELET-ACTIVATING FACTOR ACETYLHYDROLASE IB SUBUNIT BETA HOMOLOG"/>
    <property type="match status" value="1"/>
</dbReference>
<sequence>MSLKFQVLIFLFVGTLIGNILCQKPWESTPKEKKWWQKRHQEILNTTSTLGKDIKIIFIGSSSAQYWSSTAKDLWDSKYAPLGAVNYGIRGDGTENILWRIENGEIDGLSPKLVVVYAGSYNVPRSTLPEVVRGVNTVIDKLHEKLPTANILYIGFLPRANRTPVKKILTKVRHLTDTLEPMLNGDTKRNCHFLDIFWSLAPESLDRFYEEYYEDDKLHLNRDGYAIWDNLMNNTFYSLIA</sequence>
<gene>
    <name evidence="4" type="ORF">ODALV1_LOCUS17891</name>
</gene>
<dbReference type="Gene3D" id="3.40.50.1110">
    <property type="entry name" value="SGNH hydrolase"/>
    <property type="match status" value="1"/>
</dbReference>
<dbReference type="PANTHER" id="PTHR11852">
    <property type="entry name" value="PLATELET-ACTIVATING FACTOR ACETYLHYDROLASE"/>
    <property type="match status" value="1"/>
</dbReference>
<reference evidence="4 5" key="1">
    <citation type="submission" date="2024-08" db="EMBL/GenBank/DDBJ databases">
        <authorList>
            <person name="Cucini C."/>
            <person name="Frati F."/>
        </authorList>
    </citation>
    <scope>NUCLEOTIDE SEQUENCE [LARGE SCALE GENOMIC DNA]</scope>
</reference>
<dbReference type="InterPro" id="IPR013830">
    <property type="entry name" value="SGNH_hydro"/>
</dbReference>
<evidence type="ECO:0000313" key="5">
    <source>
        <dbReference type="Proteomes" id="UP001642540"/>
    </source>
</evidence>
<keyword evidence="2" id="KW-0732">Signal</keyword>
<comment type="similarity">
    <text evidence="1">Belongs to the 'GDSL' lipolytic enzyme family. Platelet-activating factor acetylhydrolase IB beta/gamma subunits subfamily.</text>
</comment>
<comment type="caution">
    <text evidence="4">The sequence shown here is derived from an EMBL/GenBank/DDBJ whole genome shotgun (WGS) entry which is preliminary data.</text>
</comment>
<accession>A0ABP1R204</accession>
<dbReference type="Proteomes" id="UP001642540">
    <property type="component" value="Unassembled WGS sequence"/>
</dbReference>
<evidence type="ECO:0000256" key="1">
    <source>
        <dbReference type="ARBA" id="ARBA00038184"/>
    </source>
</evidence>
<feature type="domain" description="SGNH hydrolase-type esterase" evidence="3">
    <location>
        <begin position="59"/>
        <end position="227"/>
    </location>
</feature>
<dbReference type="SUPFAM" id="SSF52266">
    <property type="entry name" value="SGNH hydrolase"/>
    <property type="match status" value="1"/>
</dbReference>
<feature type="chain" id="PRO_5046735272" description="SGNH hydrolase-type esterase domain-containing protein" evidence="2">
    <location>
        <begin position="23"/>
        <end position="241"/>
    </location>
</feature>
<evidence type="ECO:0000313" key="4">
    <source>
        <dbReference type="EMBL" id="CAL8117906.1"/>
    </source>
</evidence>